<dbReference type="InParanoid" id="I2H681"/>
<dbReference type="GO" id="GO:0005743">
    <property type="term" value="C:mitochondrial inner membrane"/>
    <property type="evidence" value="ECO:0007669"/>
    <property type="project" value="EnsemblFungi"/>
</dbReference>
<dbReference type="STRING" id="1071380.I2H681"/>
<dbReference type="PANTHER" id="PTHR42886:SF29">
    <property type="entry name" value="PUMMELIG, ISOFORM A"/>
    <property type="match status" value="1"/>
</dbReference>
<evidence type="ECO:0000259" key="3">
    <source>
        <dbReference type="Pfam" id="PF00561"/>
    </source>
</evidence>
<dbReference type="AlphaFoldDB" id="I2H681"/>
<dbReference type="InterPro" id="IPR000073">
    <property type="entry name" value="AB_hydrolase_1"/>
</dbReference>
<feature type="compositionally biased region" description="Low complexity" evidence="2">
    <location>
        <begin position="24"/>
        <end position="40"/>
    </location>
</feature>
<reference evidence="4 5" key="1">
    <citation type="journal article" date="2011" name="Proc. Natl. Acad. Sci. U.S.A.">
        <title>Evolutionary erosion of yeast sex chromosomes by mating-type switching accidents.</title>
        <authorList>
            <person name="Gordon J.L."/>
            <person name="Armisen D."/>
            <person name="Proux-Wera E."/>
            <person name="Oheigeartaigh S.S."/>
            <person name="Byrne K.P."/>
            <person name="Wolfe K.H."/>
        </authorList>
    </citation>
    <scope>NUCLEOTIDE SEQUENCE [LARGE SCALE GENOMIC DNA]</scope>
    <source>
        <strain evidence="5">ATCC 34711 / CBS 6284 / DSM 70876 / NBRC 10599 / NRRL Y-10934 / UCD 77-7</strain>
    </source>
</reference>
<dbReference type="Gene3D" id="3.40.50.1820">
    <property type="entry name" value="alpha/beta hydrolase"/>
    <property type="match status" value="1"/>
</dbReference>
<protein>
    <recommendedName>
        <fullName evidence="3">AB hydrolase-1 domain-containing protein</fullName>
    </recommendedName>
</protein>
<dbReference type="InterPro" id="IPR029058">
    <property type="entry name" value="AB_hydrolase_fold"/>
</dbReference>
<dbReference type="Proteomes" id="UP000002866">
    <property type="component" value="Chromosome 6"/>
</dbReference>
<comment type="similarity">
    <text evidence="1">Belongs to the peptidase S33 family. ABHD4/ABHD5 subfamily.</text>
</comment>
<dbReference type="PANTHER" id="PTHR42886">
    <property type="entry name" value="RE40534P-RELATED"/>
    <property type="match status" value="1"/>
</dbReference>
<dbReference type="GO" id="GO:0035965">
    <property type="term" value="P:cardiolipin acyl-chain remodeling"/>
    <property type="evidence" value="ECO:0007669"/>
    <property type="project" value="EnsemblFungi"/>
</dbReference>
<dbReference type="eggNOG" id="KOG4409">
    <property type="taxonomic scope" value="Eukaryota"/>
</dbReference>
<keyword evidence="5" id="KW-1185">Reference proteome</keyword>
<dbReference type="EMBL" id="HE806321">
    <property type="protein sequence ID" value="CCH61883.1"/>
    <property type="molecule type" value="Genomic_DNA"/>
</dbReference>
<dbReference type="SUPFAM" id="SSF53474">
    <property type="entry name" value="alpha/beta-Hydrolases"/>
    <property type="match status" value="1"/>
</dbReference>
<dbReference type="RefSeq" id="XP_004181402.1">
    <property type="nucleotide sequence ID" value="XM_004181354.1"/>
</dbReference>
<feature type="region of interest" description="Disordered" evidence="2">
    <location>
        <begin position="21"/>
        <end position="49"/>
    </location>
</feature>
<evidence type="ECO:0000256" key="1">
    <source>
        <dbReference type="ARBA" id="ARBA00038097"/>
    </source>
</evidence>
<evidence type="ECO:0000256" key="2">
    <source>
        <dbReference type="SAM" id="MobiDB-lite"/>
    </source>
</evidence>
<dbReference type="KEGG" id="tbl:TBLA_0F03460"/>
<dbReference type="GO" id="GO:0055088">
    <property type="term" value="P:lipid homeostasis"/>
    <property type="evidence" value="ECO:0007669"/>
    <property type="project" value="TreeGrafter"/>
</dbReference>
<organism evidence="4 5">
    <name type="scientific">Henningerozyma blattae (strain ATCC 34711 / CBS 6284 / DSM 70876 / NBRC 10599 / NRRL Y-10934 / UCD 77-7)</name>
    <name type="common">Yeast</name>
    <name type="synonym">Tetrapisispora blattae</name>
    <dbReference type="NCBI Taxonomy" id="1071380"/>
    <lineage>
        <taxon>Eukaryota</taxon>
        <taxon>Fungi</taxon>
        <taxon>Dikarya</taxon>
        <taxon>Ascomycota</taxon>
        <taxon>Saccharomycotina</taxon>
        <taxon>Saccharomycetes</taxon>
        <taxon>Saccharomycetales</taxon>
        <taxon>Saccharomycetaceae</taxon>
        <taxon>Henningerozyma</taxon>
    </lineage>
</organism>
<gene>
    <name evidence="4" type="primary">TBLA0F03460</name>
    <name evidence="4" type="ORF">TBLA_0F03460</name>
</gene>
<feature type="domain" description="AB hydrolase-1" evidence="3">
    <location>
        <begin position="146"/>
        <end position="425"/>
    </location>
</feature>
<evidence type="ECO:0000313" key="5">
    <source>
        <dbReference type="Proteomes" id="UP000002866"/>
    </source>
</evidence>
<dbReference type="GeneID" id="14496992"/>
<proteinExistence type="inferred from homology"/>
<evidence type="ECO:0000313" key="4">
    <source>
        <dbReference type="EMBL" id="CCH61883.1"/>
    </source>
</evidence>
<name>I2H681_HENB6</name>
<accession>I2H681</accession>
<dbReference type="OMA" id="AFHSMMQ"/>
<dbReference type="FunCoup" id="I2H681">
    <property type="interactions" value="177"/>
</dbReference>
<dbReference type="GO" id="GO:0006654">
    <property type="term" value="P:phosphatidic acid biosynthetic process"/>
    <property type="evidence" value="ECO:0007669"/>
    <property type="project" value="TreeGrafter"/>
</dbReference>
<dbReference type="HOGENOM" id="CLU_017361_3_1_1"/>
<dbReference type="OrthoDB" id="7457040at2759"/>
<dbReference type="GO" id="GO:0004623">
    <property type="term" value="F:phospholipase A2 activity"/>
    <property type="evidence" value="ECO:0007669"/>
    <property type="project" value="EnsemblFungi"/>
</dbReference>
<dbReference type="Pfam" id="PF00561">
    <property type="entry name" value="Abhydrolase_1"/>
    <property type="match status" value="1"/>
</dbReference>
<sequence>MLHFRGTIGFRKTLGIRRTLTHDAPSSSSASRLPSASASATLKPSTAPKAASLPQILRNLPRLFPRSMTDSIRDYSQFKTNPEFFQDRLLSQLSFYPSLYNNNSNDTSGNDDPRQGQIIKTYVNENEYINEFQILPNTSTPYDRLKHLILIHGYGAGLGFYINTLQHLSMDNWCIHAVDLPGYGFSSRLKFPYGTINPRIYSKKDVLDWFQKRLKTWFHKKGLLAHPENNLVTAHSMGAYIMCHYLNNHPSDFRKIIMCSPAGFYPASNPLTNIPLWYTYLWDRNYSPFSLVRISGPLGSKLTSGWSYSRFFHSNQTISNELSLALHTYAYSIFNLPGSGEYSLSHILKAGGDPRTPLQEEFFTCQSTTNNGIRRSNVEYSWLYGQSDWINKTGGFKISQFLNSLNKKSNVFIAPNSGHHLYFDNYMWFNSYLAKEMTLFN</sequence>
<dbReference type="GO" id="GO:0042171">
    <property type="term" value="F:lysophosphatidic acid acyltransferase activity"/>
    <property type="evidence" value="ECO:0007669"/>
    <property type="project" value="TreeGrafter"/>
</dbReference>